<evidence type="ECO:0000256" key="1">
    <source>
        <dbReference type="SAM" id="MobiDB-lite"/>
    </source>
</evidence>
<feature type="region of interest" description="Disordered" evidence="1">
    <location>
        <begin position="82"/>
        <end position="158"/>
    </location>
</feature>
<organism evidence="2 3">
    <name type="scientific">Ephemerocybe angulata</name>
    <dbReference type="NCBI Taxonomy" id="980116"/>
    <lineage>
        <taxon>Eukaryota</taxon>
        <taxon>Fungi</taxon>
        <taxon>Dikarya</taxon>
        <taxon>Basidiomycota</taxon>
        <taxon>Agaricomycotina</taxon>
        <taxon>Agaricomycetes</taxon>
        <taxon>Agaricomycetidae</taxon>
        <taxon>Agaricales</taxon>
        <taxon>Agaricineae</taxon>
        <taxon>Psathyrellaceae</taxon>
        <taxon>Ephemerocybe</taxon>
    </lineage>
</organism>
<dbReference type="Proteomes" id="UP000541558">
    <property type="component" value="Unassembled WGS sequence"/>
</dbReference>
<keyword evidence="3" id="KW-1185">Reference proteome</keyword>
<reference evidence="2 3" key="1">
    <citation type="journal article" date="2020" name="ISME J.">
        <title>Uncovering the hidden diversity of litter-decomposition mechanisms in mushroom-forming fungi.</title>
        <authorList>
            <person name="Floudas D."/>
            <person name="Bentzer J."/>
            <person name="Ahren D."/>
            <person name="Johansson T."/>
            <person name="Persson P."/>
            <person name="Tunlid A."/>
        </authorList>
    </citation>
    <scope>NUCLEOTIDE SEQUENCE [LARGE SCALE GENOMIC DNA]</scope>
    <source>
        <strain evidence="2 3">CBS 175.51</strain>
    </source>
</reference>
<feature type="compositionally biased region" description="Low complexity" evidence="1">
    <location>
        <begin position="126"/>
        <end position="141"/>
    </location>
</feature>
<feature type="compositionally biased region" description="Basic and acidic residues" evidence="1">
    <location>
        <begin position="145"/>
        <end position="158"/>
    </location>
</feature>
<dbReference type="AlphaFoldDB" id="A0A8H5FAG3"/>
<comment type="caution">
    <text evidence="2">The sequence shown here is derived from an EMBL/GenBank/DDBJ whole genome shotgun (WGS) entry which is preliminary data.</text>
</comment>
<evidence type="ECO:0000313" key="3">
    <source>
        <dbReference type="Proteomes" id="UP000541558"/>
    </source>
</evidence>
<sequence>MKAIAHLHRLGSARAPDGESWREDRLAAAYTVKDPSFNRLTPTCESQLPAHARTPKHKSIGRLATIHSSSIKAPIARSSIVRRVSHTSDTSRNCEHRASQNRTKRVSGALSGRASHPPLAARSQINPTSSNHPNTSPSAHSTSRNCEHEPASQNRMEETRVCLHRMGLRERTDMDAHVGGYCRAQGEPCAGPDPENASTLRADGRTGYCATDAVRRARLRAVTSGAETNNQVKREYSTSDDDDDDGIAVGRSLAMKDATDKVNDNHKTAKTTITTTVPIRGWFAGGTETDRVWHSSISGHSFKLTSTCSAGGSPCVVLRERA</sequence>
<protein>
    <submittedName>
        <fullName evidence="2">Uncharacterized protein</fullName>
    </submittedName>
</protein>
<evidence type="ECO:0000313" key="2">
    <source>
        <dbReference type="EMBL" id="KAF5329188.1"/>
    </source>
</evidence>
<feature type="region of interest" description="Disordered" evidence="1">
    <location>
        <begin position="225"/>
        <end position="248"/>
    </location>
</feature>
<gene>
    <name evidence="2" type="ORF">D9611_013164</name>
</gene>
<name>A0A8H5FAG3_9AGAR</name>
<accession>A0A8H5FAG3</accession>
<proteinExistence type="predicted"/>
<dbReference type="EMBL" id="JAACJK010000121">
    <property type="protein sequence ID" value="KAF5329188.1"/>
    <property type="molecule type" value="Genomic_DNA"/>
</dbReference>